<dbReference type="Pfam" id="PF13041">
    <property type="entry name" value="PPR_2"/>
    <property type="match status" value="1"/>
</dbReference>
<feature type="repeat" description="PPR" evidence="3">
    <location>
        <begin position="1"/>
        <end position="34"/>
    </location>
</feature>
<dbReference type="PROSITE" id="PS51375">
    <property type="entry name" value="PPR"/>
    <property type="match status" value="3"/>
</dbReference>
<dbReference type="PANTHER" id="PTHR46128:SF211">
    <property type="entry name" value="PENTACOTRIPEPTIDE-REPEAT REGION OF PRORP DOMAIN-CONTAINING PROTEIN"/>
    <property type="match status" value="1"/>
</dbReference>
<accession>A0A392RVS5</accession>
<proteinExistence type="inferred from homology"/>
<dbReference type="EMBL" id="LXQA010283288">
    <property type="protein sequence ID" value="MCI40728.1"/>
    <property type="molecule type" value="Genomic_DNA"/>
</dbReference>
<dbReference type="Proteomes" id="UP000265520">
    <property type="component" value="Unassembled WGS sequence"/>
</dbReference>
<protein>
    <submittedName>
        <fullName evidence="4">Pentatricopeptide repeat-containing protein</fullName>
    </submittedName>
</protein>
<evidence type="ECO:0000313" key="4">
    <source>
        <dbReference type="EMBL" id="MCI40728.1"/>
    </source>
</evidence>
<dbReference type="InterPro" id="IPR011990">
    <property type="entry name" value="TPR-like_helical_dom_sf"/>
</dbReference>
<dbReference type="AlphaFoldDB" id="A0A392RVS5"/>
<dbReference type="NCBIfam" id="TIGR00756">
    <property type="entry name" value="PPR"/>
    <property type="match status" value="3"/>
</dbReference>
<organism evidence="4 5">
    <name type="scientific">Trifolium medium</name>
    <dbReference type="NCBI Taxonomy" id="97028"/>
    <lineage>
        <taxon>Eukaryota</taxon>
        <taxon>Viridiplantae</taxon>
        <taxon>Streptophyta</taxon>
        <taxon>Embryophyta</taxon>
        <taxon>Tracheophyta</taxon>
        <taxon>Spermatophyta</taxon>
        <taxon>Magnoliopsida</taxon>
        <taxon>eudicotyledons</taxon>
        <taxon>Gunneridae</taxon>
        <taxon>Pentapetalae</taxon>
        <taxon>rosids</taxon>
        <taxon>fabids</taxon>
        <taxon>Fabales</taxon>
        <taxon>Fabaceae</taxon>
        <taxon>Papilionoideae</taxon>
        <taxon>50 kb inversion clade</taxon>
        <taxon>NPAAA clade</taxon>
        <taxon>Hologalegina</taxon>
        <taxon>IRL clade</taxon>
        <taxon>Trifolieae</taxon>
        <taxon>Trifolium</taxon>
    </lineage>
</organism>
<dbReference type="Pfam" id="PF01535">
    <property type="entry name" value="PPR"/>
    <property type="match status" value="1"/>
</dbReference>
<keyword evidence="2" id="KW-0677">Repeat</keyword>
<comment type="similarity">
    <text evidence="1">Belongs to the PPR family. P subfamily.</text>
</comment>
<name>A0A392RVS5_9FABA</name>
<feature type="repeat" description="PPR" evidence="3">
    <location>
        <begin position="70"/>
        <end position="104"/>
    </location>
</feature>
<evidence type="ECO:0000256" key="1">
    <source>
        <dbReference type="ARBA" id="ARBA00007626"/>
    </source>
</evidence>
<sequence length="118" mass="13140">DVSYNTLVNGWSKKGDFERVKELIKEMLKLGLRVSAAYTYNPLVDGYCKKGMVGKANDLVEMLDRGALPTVSTYNAIMYGRCREGEVSGARGFLDVMVSKNLKPDLVSYNTLIDGYSR</sequence>
<reference evidence="4 5" key="1">
    <citation type="journal article" date="2018" name="Front. Plant Sci.">
        <title>Red Clover (Trifolium pratense) and Zigzag Clover (T. medium) - A Picture of Genomic Similarities and Differences.</title>
        <authorList>
            <person name="Dluhosova J."/>
            <person name="Istvanek J."/>
            <person name="Nedelnik J."/>
            <person name="Repkova J."/>
        </authorList>
    </citation>
    <scope>NUCLEOTIDE SEQUENCE [LARGE SCALE GENOMIC DNA]</scope>
    <source>
        <strain evidence="5">cv. 10/8</strain>
        <tissue evidence="4">Leaf</tissue>
    </source>
</reference>
<dbReference type="Pfam" id="PF12854">
    <property type="entry name" value="PPR_1"/>
    <property type="match status" value="1"/>
</dbReference>
<feature type="repeat" description="PPR" evidence="3">
    <location>
        <begin position="36"/>
        <end position="69"/>
    </location>
</feature>
<feature type="non-terminal residue" evidence="4">
    <location>
        <position position="118"/>
    </location>
</feature>
<evidence type="ECO:0000256" key="3">
    <source>
        <dbReference type="PROSITE-ProRule" id="PRU00708"/>
    </source>
</evidence>
<dbReference type="InterPro" id="IPR050872">
    <property type="entry name" value="PPR_P_subfamily"/>
</dbReference>
<comment type="caution">
    <text evidence="4">The sequence shown here is derived from an EMBL/GenBank/DDBJ whole genome shotgun (WGS) entry which is preliminary data.</text>
</comment>
<dbReference type="InterPro" id="IPR002885">
    <property type="entry name" value="PPR_rpt"/>
</dbReference>
<keyword evidence="5" id="KW-1185">Reference proteome</keyword>
<feature type="non-terminal residue" evidence="4">
    <location>
        <position position="1"/>
    </location>
</feature>
<evidence type="ECO:0000256" key="2">
    <source>
        <dbReference type="ARBA" id="ARBA00022737"/>
    </source>
</evidence>
<dbReference type="PANTHER" id="PTHR46128">
    <property type="entry name" value="MITOCHONDRIAL GROUP I INTRON SPLICING FACTOR CCM1"/>
    <property type="match status" value="1"/>
</dbReference>
<dbReference type="Gene3D" id="1.25.40.10">
    <property type="entry name" value="Tetratricopeptide repeat domain"/>
    <property type="match status" value="2"/>
</dbReference>
<evidence type="ECO:0000313" key="5">
    <source>
        <dbReference type="Proteomes" id="UP000265520"/>
    </source>
</evidence>